<keyword evidence="2" id="KW-1185">Reference proteome</keyword>
<organism evidence="1 2">
    <name type="scientific">Microcystis panniformis FACHB-1757</name>
    <dbReference type="NCBI Taxonomy" id="1638788"/>
    <lineage>
        <taxon>Bacteria</taxon>
        <taxon>Bacillati</taxon>
        <taxon>Cyanobacteriota</taxon>
        <taxon>Cyanophyceae</taxon>
        <taxon>Oscillatoriophycideae</taxon>
        <taxon>Chroococcales</taxon>
        <taxon>Microcystaceae</taxon>
        <taxon>Microcystis</taxon>
    </lineage>
</organism>
<accession>A0A0K1S0I7</accession>
<dbReference type="Proteomes" id="UP000068167">
    <property type="component" value="Chromosome"/>
</dbReference>
<dbReference type="AlphaFoldDB" id="A0A0K1S0I7"/>
<dbReference type="KEGG" id="mpk:VL20_2566"/>
<evidence type="ECO:0000313" key="1">
    <source>
        <dbReference type="EMBL" id="AKV67649.1"/>
    </source>
</evidence>
<evidence type="ECO:0000313" key="2">
    <source>
        <dbReference type="Proteomes" id="UP000068167"/>
    </source>
</evidence>
<sequence>MAKAISLDFSVLYRSVTIFYGFFQQQESSSRDFSSPPHQKLGLKPRPLAIAEGGFI</sequence>
<reference evidence="1 2" key="1">
    <citation type="journal article" date="2016" name="Stand. Genomic Sci.">
        <title>Complete genome sequence and genomic characterization of Microcystis panniformis FACHB 1757 by third-generation sequencing.</title>
        <authorList>
            <person name="Zhang J.Y."/>
            <person name="Guan R."/>
            <person name="Zhang H.J."/>
            <person name="Li H."/>
            <person name="Xiao P."/>
            <person name="Yu G.L."/>
            <person name="Du L."/>
            <person name="Cao D.M."/>
            <person name="Zhu B.C."/>
            <person name="Li R.H."/>
            <person name="Lu Z.H."/>
        </authorList>
    </citation>
    <scope>NUCLEOTIDE SEQUENCE [LARGE SCALE GENOMIC DNA]</scope>
    <source>
        <strain evidence="1 2">FACHB-1757</strain>
    </source>
</reference>
<proteinExistence type="predicted"/>
<gene>
    <name evidence="1" type="ORF">VL20_2566</name>
</gene>
<dbReference type="EMBL" id="CP011339">
    <property type="protein sequence ID" value="AKV67649.1"/>
    <property type="molecule type" value="Genomic_DNA"/>
</dbReference>
<protein>
    <submittedName>
        <fullName evidence="1">Uncharacterized protein</fullName>
    </submittedName>
</protein>
<name>A0A0K1S0I7_9CHRO</name>